<keyword evidence="3" id="KW-1185">Reference proteome</keyword>
<name>A0ABQ7F6M4_BRACR</name>
<organism evidence="2 3">
    <name type="scientific">Brassica cretica</name>
    <name type="common">Mustard</name>
    <dbReference type="NCBI Taxonomy" id="69181"/>
    <lineage>
        <taxon>Eukaryota</taxon>
        <taxon>Viridiplantae</taxon>
        <taxon>Streptophyta</taxon>
        <taxon>Embryophyta</taxon>
        <taxon>Tracheophyta</taxon>
        <taxon>Spermatophyta</taxon>
        <taxon>Magnoliopsida</taxon>
        <taxon>eudicotyledons</taxon>
        <taxon>Gunneridae</taxon>
        <taxon>Pentapetalae</taxon>
        <taxon>rosids</taxon>
        <taxon>malvids</taxon>
        <taxon>Brassicales</taxon>
        <taxon>Brassicaceae</taxon>
        <taxon>Brassiceae</taxon>
        <taxon>Brassica</taxon>
    </lineage>
</organism>
<dbReference type="EMBL" id="QGKV02000297">
    <property type="protein sequence ID" value="KAF3611429.1"/>
    <property type="molecule type" value="Genomic_DNA"/>
</dbReference>
<keyword evidence="1" id="KW-0812">Transmembrane</keyword>
<feature type="transmembrane region" description="Helical" evidence="1">
    <location>
        <begin position="172"/>
        <end position="196"/>
    </location>
</feature>
<accession>A0ABQ7F6M4</accession>
<evidence type="ECO:0000313" key="3">
    <source>
        <dbReference type="Proteomes" id="UP000266723"/>
    </source>
</evidence>
<gene>
    <name evidence="2" type="ORF">DY000_02045150</name>
</gene>
<proteinExistence type="predicted"/>
<evidence type="ECO:0000256" key="1">
    <source>
        <dbReference type="SAM" id="Phobius"/>
    </source>
</evidence>
<sequence length="231" mass="25397">MKVNGEKVGSPSYLSVGKEKESVLMEDSGDKVMDVVDSEESAKKLENGVSTSGWAKVSPAKTGRSFDVSAQKIDDVEISALKFFVLSLEDVEEGELVADEKLLTEVDDDQLETEDMELLESDQAEDIDQQVIEEKKVGLRRGRKAKVRSGYGLSDVRHRPRPSRPGSGLTRAMYVAFVPVFSVSNLLLHLHFFFVISGARLNLSCLVLDLPKRDITSASDAVIQAWFSSVG</sequence>
<dbReference type="Proteomes" id="UP000266723">
    <property type="component" value="Unassembled WGS sequence"/>
</dbReference>
<evidence type="ECO:0000313" key="2">
    <source>
        <dbReference type="EMBL" id="KAF3611429.1"/>
    </source>
</evidence>
<keyword evidence="1" id="KW-1133">Transmembrane helix</keyword>
<keyword evidence="1" id="KW-0472">Membrane</keyword>
<comment type="caution">
    <text evidence="2">The sequence shown here is derived from an EMBL/GenBank/DDBJ whole genome shotgun (WGS) entry which is preliminary data.</text>
</comment>
<protein>
    <submittedName>
        <fullName evidence="2">Uncharacterized protein</fullName>
    </submittedName>
</protein>
<reference evidence="2 3" key="1">
    <citation type="journal article" date="2020" name="BMC Genomics">
        <title>Intraspecific diversification of the crop wild relative Brassica cretica Lam. using demographic model selection.</title>
        <authorList>
            <person name="Kioukis A."/>
            <person name="Michalopoulou V.A."/>
            <person name="Briers L."/>
            <person name="Pirintsos S."/>
            <person name="Studholme D.J."/>
            <person name="Pavlidis P."/>
            <person name="Sarris P.F."/>
        </authorList>
    </citation>
    <scope>NUCLEOTIDE SEQUENCE [LARGE SCALE GENOMIC DNA]</scope>
    <source>
        <strain evidence="3">cv. PFS-1207/04</strain>
    </source>
</reference>